<feature type="compositionally biased region" description="Pro residues" evidence="7">
    <location>
        <begin position="357"/>
        <end position="368"/>
    </location>
</feature>
<name>A0ABD1XU68_9MARC</name>
<comment type="subcellular location">
    <subcellularLocation>
        <location evidence="1">Cell membrane</location>
        <topology evidence="1">Lipid-anchor</topology>
        <topology evidence="1">GPI-anchor</topology>
    </subcellularLocation>
</comment>
<evidence type="ECO:0000256" key="8">
    <source>
        <dbReference type="SAM" id="SignalP"/>
    </source>
</evidence>
<gene>
    <name evidence="10" type="ORF">R1flu_024032</name>
</gene>
<dbReference type="InterPro" id="IPR036378">
    <property type="entry name" value="FAS1_dom_sf"/>
</dbReference>
<feature type="region of interest" description="Disordered" evidence="7">
    <location>
        <begin position="357"/>
        <end position="385"/>
    </location>
</feature>
<proteinExistence type="predicted"/>
<dbReference type="AlphaFoldDB" id="A0ABD1XU68"/>
<evidence type="ECO:0000259" key="9">
    <source>
        <dbReference type="PROSITE" id="PS50213"/>
    </source>
</evidence>
<dbReference type="PANTHER" id="PTHR32382:SF0">
    <property type="entry name" value="FASCICLIN-LIKE ARABINOGALACTAN PROTEIN 4"/>
    <property type="match status" value="1"/>
</dbReference>
<evidence type="ECO:0000313" key="11">
    <source>
        <dbReference type="Proteomes" id="UP001605036"/>
    </source>
</evidence>
<evidence type="ECO:0000256" key="1">
    <source>
        <dbReference type="ARBA" id="ARBA00004609"/>
    </source>
</evidence>
<feature type="chain" id="PRO_5044754676" description="FAS1 domain-containing protein" evidence="8">
    <location>
        <begin position="27"/>
        <end position="421"/>
    </location>
</feature>
<evidence type="ECO:0000256" key="3">
    <source>
        <dbReference type="ARBA" id="ARBA00022622"/>
    </source>
</evidence>
<dbReference type="EMBL" id="JBHFFA010000007">
    <property type="protein sequence ID" value="KAL2612340.1"/>
    <property type="molecule type" value="Genomic_DNA"/>
</dbReference>
<evidence type="ECO:0000256" key="2">
    <source>
        <dbReference type="ARBA" id="ARBA00022475"/>
    </source>
</evidence>
<dbReference type="PANTHER" id="PTHR32382">
    <property type="entry name" value="FASCICLIN-LIKE ARABINOGALACTAN PROTEIN"/>
    <property type="match status" value="1"/>
</dbReference>
<dbReference type="GO" id="GO:0098552">
    <property type="term" value="C:side of membrane"/>
    <property type="evidence" value="ECO:0007669"/>
    <property type="project" value="UniProtKB-KW"/>
</dbReference>
<dbReference type="SMART" id="SM00554">
    <property type="entry name" value="FAS1"/>
    <property type="match status" value="2"/>
</dbReference>
<keyword evidence="3" id="KW-0325">Glycoprotein</keyword>
<protein>
    <recommendedName>
        <fullName evidence="9">FAS1 domain-containing protein</fullName>
    </recommendedName>
</protein>
<evidence type="ECO:0000256" key="6">
    <source>
        <dbReference type="ARBA" id="ARBA00023288"/>
    </source>
</evidence>
<feature type="compositionally biased region" description="Polar residues" evidence="7">
    <location>
        <begin position="370"/>
        <end position="385"/>
    </location>
</feature>
<keyword evidence="11" id="KW-1185">Reference proteome</keyword>
<accession>A0ABD1XU68</accession>
<dbReference type="InterPro" id="IPR000782">
    <property type="entry name" value="FAS1_domain"/>
</dbReference>
<dbReference type="Proteomes" id="UP001605036">
    <property type="component" value="Unassembled WGS sequence"/>
</dbReference>
<dbReference type="Gene3D" id="2.30.180.10">
    <property type="entry name" value="FAS1 domain"/>
    <property type="match status" value="2"/>
</dbReference>
<reference evidence="10 11" key="1">
    <citation type="submission" date="2024-09" db="EMBL/GenBank/DDBJ databases">
        <title>Chromosome-scale assembly of Riccia fluitans.</title>
        <authorList>
            <person name="Paukszto L."/>
            <person name="Sawicki J."/>
            <person name="Karawczyk K."/>
            <person name="Piernik-Szablinska J."/>
            <person name="Szczecinska M."/>
            <person name="Mazdziarz M."/>
        </authorList>
    </citation>
    <scope>NUCLEOTIDE SEQUENCE [LARGE SCALE GENOMIC DNA]</scope>
    <source>
        <strain evidence="10">Rf_01</strain>
        <tissue evidence="10">Aerial parts of the thallus</tissue>
    </source>
</reference>
<feature type="domain" description="FAS1" evidence="9">
    <location>
        <begin position="188"/>
        <end position="338"/>
    </location>
</feature>
<evidence type="ECO:0000256" key="7">
    <source>
        <dbReference type="SAM" id="MobiDB-lite"/>
    </source>
</evidence>
<keyword evidence="3" id="KW-0336">GPI-anchor</keyword>
<feature type="signal peptide" evidence="8">
    <location>
        <begin position="1"/>
        <end position="26"/>
    </location>
</feature>
<keyword evidence="2" id="KW-1003">Cell membrane</keyword>
<evidence type="ECO:0000256" key="4">
    <source>
        <dbReference type="ARBA" id="ARBA00022729"/>
    </source>
</evidence>
<dbReference type="InterPro" id="IPR033254">
    <property type="entry name" value="Plant_FLA"/>
</dbReference>
<dbReference type="PROSITE" id="PS50213">
    <property type="entry name" value="FAS1"/>
    <property type="match status" value="2"/>
</dbReference>
<dbReference type="SUPFAM" id="SSF82153">
    <property type="entry name" value="FAS1 domain"/>
    <property type="match status" value="2"/>
</dbReference>
<dbReference type="GO" id="GO:0005886">
    <property type="term" value="C:plasma membrane"/>
    <property type="evidence" value="ECO:0007669"/>
    <property type="project" value="UniProtKB-SubCell"/>
</dbReference>
<sequence length="421" mass="45411">MARKKAAASSLVCSLLLSFILVSTAAHNITEILEGYPDFTVFNQMLSNTGVADEINARATLTILAPSNDAMNAFKAANPDISLEKAADVLRYHVLLRYVTVTDITDLEVGKYLEVSTLYSTTGRTGFDEGDVNIFNGLTKILVGHAVRDNSTMSVIVSTVYQQPLEINVLMIDRTLEPVGFAQANRDTANITAILVELGGYTTFTKLLMQTGVDETFNVLQTRNGITIFVPTDDAFDALAGGWIERLDLEQQKLLLSYHALARYRSQVGLLFANGSFIPTVATTMDSTPNSFQLSIEGDQVSVTVTILSSTPKGPKVTVMSTLYDGNPLIMFSIDAVLCPVEFSHLTRLGPVPAPAPSIAPQLEPPPVNVDNNSRSRGRVQTVSPVAPPVTSTGYTASVQRPVLTSLLSIVAIFLGCSWCL</sequence>
<keyword evidence="5" id="KW-0472">Membrane</keyword>
<comment type="caution">
    <text evidence="10">The sequence shown here is derived from an EMBL/GenBank/DDBJ whole genome shotgun (WGS) entry which is preliminary data.</text>
</comment>
<keyword evidence="4 8" id="KW-0732">Signal</keyword>
<keyword evidence="6" id="KW-0449">Lipoprotein</keyword>
<evidence type="ECO:0000256" key="5">
    <source>
        <dbReference type="ARBA" id="ARBA00023136"/>
    </source>
</evidence>
<dbReference type="Pfam" id="PF02469">
    <property type="entry name" value="Fasciclin"/>
    <property type="match status" value="2"/>
</dbReference>
<feature type="domain" description="FAS1" evidence="9">
    <location>
        <begin position="26"/>
        <end position="160"/>
    </location>
</feature>
<organism evidence="10 11">
    <name type="scientific">Riccia fluitans</name>
    <dbReference type="NCBI Taxonomy" id="41844"/>
    <lineage>
        <taxon>Eukaryota</taxon>
        <taxon>Viridiplantae</taxon>
        <taxon>Streptophyta</taxon>
        <taxon>Embryophyta</taxon>
        <taxon>Marchantiophyta</taxon>
        <taxon>Marchantiopsida</taxon>
        <taxon>Marchantiidae</taxon>
        <taxon>Marchantiales</taxon>
        <taxon>Ricciaceae</taxon>
        <taxon>Riccia</taxon>
    </lineage>
</organism>
<evidence type="ECO:0000313" key="10">
    <source>
        <dbReference type="EMBL" id="KAL2612340.1"/>
    </source>
</evidence>